<keyword evidence="5" id="KW-1185">Reference proteome</keyword>
<evidence type="ECO:0000313" key="4">
    <source>
        <dbReference type="EMBL" id="MFD2754250.1"/>
    </source>
</evidence>
<sequence length="357" mass="41280">MGTITQRKSAKGAVSFRAQIRLKEGGELTYSESKTFTRRALAQEWLRRREAEIEEAQATGQPVQGLITLKQILQDYVSDAKGIVAWGRSKTADITRLQKAKLAHRDARHLRAIDFIEYAKWRRTEEDAGPATVLNDIVWLRQACLGAVARYGMNRLVQELDSAKQELLRLKIIAKPRRRIRRLRPEEEAALKEYFAKQEARASIPMLQILEFALLTTRRQEEITTLKVADVDFESRVGWLDDVKHPKLKTGNRRCFRMLEPALELIKRRMESGQVDDLVFPYNHRSISSSFTRACKLLNIPDLRFHDLRHEAISRLFERGYSIEQVAQFSLHESWASLKIYTHLDPADVPELSCKDE</sequence>
<keyword evidence="2" id="KW-0233">DNA recombination</keyword>
<accession>A0ABW5UM03</accession>
<feature type="domain" description="Tyr recombinase" evidence="3">
    <location>
        <begin position="178"/>
        <end position="354"/>
    </location>
</feature>
<organism evidence="4 5">
    <name type="scientific">Comamonas terrae</name>
    <dbReference type="NCBI Taxonomy" id="673548"/>
    <lineage>
        <taxon>Bacteria</taxon>
        <taxon>Pseudomonadati</taxon>
        <taxon>Pseudomonadota</taxon>
        <taxon>Betaproteobacteria</taxon>
        <taxon>Burkholderiales</taxon>
        <taxon>Comamonadaceae</taxon>
        <taxon>Comamonas</taxon>
    </lineage>
</organism>
<reference evidence="5" key="1">
    <citation type="journal article" date="2019" name="Int. J. Syst. Evol. Microbiol.">
        <title>The Global Catalogue of Microorganisms (GCM) 10K type strain sequencing project: providing services to taxonomists for standard genome sequencing and annotation.</title>
        <authorList>
            <consortium name="The Broad Institute Genomics Platform"/>
            <consortium name="The Broad Institute Genome Sequencing Center for Infectious Disease"/>
            <person name="Wu L."/>
            <person name="Ma J."/>
        </authorList>
    </citation>
    <scope>NUCLEOTIDE SEQUENCE [LARGE SCALE GENOMIC DNA]</scope>
    <source>
        <strain evidence="5">TISTR 1906</strain>
    </source>
</reference>
<protein>
    <submittedName>
        <fullName evidence="4">Tyrosine-type recombinase/integrase</fullName>
    </submittedName>
</protein>
<dbReference type="Proteomes" id="UP001597463">
    <property type="component" value="Unassembled WGS sequence"/>
</dbReference>
<dbReference type="InterPro" id="IPR050090">
    <property type="entry name" value="Tyrosine_recombinase_XerCD"/>
</dbReference>
<evidence type="ECO:0000259" key="3">
    <source>
        <dbReference type="PROSITE" id="PS51898"/>
    </source>
</evidence>
<dbReference type="PANTHER" id="PTHR30349:SF94">
    <property type="entry name" value="INTEGRASE_RECOMBINASE HI_1414-RELATED"/>
    <property type="match status" value="1"/>
</dbReference>
<dbReference type="PANTHER" id="PTHR30349">
    <property type="entry name" value="PHAGE INTEGRASE-RELATED"/>
    <property type="match status" value="1"/>
</dbReference>
<name>A0ABW5UM03_9BURK</name>
<evidence type="ECO:0000256" key="2">
    <source>
        <dbReference type="ARBA" id="ARBA00023172"/>
    </source>
</evidence>
<dbReference type="EMBL" id="JBHUMV010000003">
    <property type="protein sequence ID" value="MFD2754250.1"/>
    <property type="molecule type" value="Genomic_DNA"/>
</dbReference>
<evidence type="ECO:0000313" key="5">
    <source>
        <dbReference type="Proteomes" id="UP001597463"/>
    </source>
</evidence>
<dbReference type="InterPro" id="IPR002104">
    <property type="entry name" value="Integrase_catalytic"/>
</dbReference>
<proteinExistence type="predicted"/>
<evidence type="ECO:0000256" key="1">
    <source>
        <dbReference type="ARBA" id="ARBA00022908"/>
    </source>
</evidence>
<keyword evidence="1" id="KW-0229">DNA integration</keyword>
<dbReference type="Pfam" id="PF00589">
    <property type="entry name" value="Phage_integrase"/>
    <property type="match status" value="1"/>
</dbReference>
<gene>
    <name evidence="4" type="ORF">ACFSW6_09130</name>
</gene>
<dbReference type="PROSITE" id="PS51898">
    <property type="entry name" value="TYR_RECOMBINASE"/>
    <property type="match status" value="1"/>
</dbReference>
<comment type="caution">
    <text evidence="4">The sequence shown here is derived from an EMBL/GenBank/DDBJ whole genome shotgun (WGS) entry which is preliminary data.</text>
</comment>
<dbReference type="SUPFAM" id="SSF56349">
    <property type="entry name" value="DNA breaking-rejoining enzymes"/>
    <property type="match status" value="1"/>
</dbReference>
<dbReference type="InterPro" id="IPR011010">
    <property type="entry name" value="DNA_brk_join_enz"/>
</dbReference>
<dbReference type="Gene3D" id="1.10.443.10">
    <property type="entry name" value="Intergrase catalytic core"/>
    <property type="match status" value="1"/>
</dbReference>
<dbReference type="RefSeq" id="WP_066481625.1">
    <property type="nucleotide sequence ID" value="NZ_BCNT01000016.1"/>
</dbReference>
<dbReference type="CDD" id="cd00796">
    <property type="entry name" value="INT_Rci_Hp1_C"/>
    <property type="match status" value="1"/>
</dbReference>
<dbReference type="InterPro" id="IPR013762">
    <property type="entry name" value="Integrase-like_cat_sf"/>
</dbReference>